<sequence length="387" mass="41574">MTPPARAAAAVEILDRILAGGPAEKELTNWARRSRFAGSKDRAAIRDIVFDGLRRRRSAAARGGGETGRGIVLGLLRERGEAPSDWFTGGTYALPPATDEELSATGPVTEAETLDVPDWLMTDLRRSLGEDYSPVLNELRARAPVTLRANIARMDRAAAQARLSEEGIETEPHPLCTTALRVTEGARKIRNSNAFIDGLVELQDAASQAAAAMIPVPEHGAILDYCAGGGGKALALAALGATIVAHDADPIRMRDIPERATRAKIGSKVTVVKRILEGERYPVVVLDVPCSGSGAWRRQPEAKWSLTPDRLDELKDVQAGLLRRAAALSSGAIAYLTCSLLRAENEEQVAQFVGDTHGWTIREERRFSPLEGGDGFYAAILVRESGA</sequence>
<evidence type="ECO:0000256" key="1">
    <source>
        <dbReference type="ARBA" id="ARBA00022603"/>
    </source>
</evidence>
<feature type="binding site" evidence="5">
    <location>
        <position position="287"/>
    </location>
    <ligand>
        <name>S-adenosyl-L-methionine</name>
        <dbReference type="ChEBI" id="CHEBI:59789"/>
    </ligand>
</feature>
<name>A0ABU3DKB8_9RHOB</name>
<dbReference type="RefSeq" id="WP_311693227.1">
    <property type="nucleotide sequence ID" value="NZ_JAVRHL010000003.1"/>
</dbReference>
<keyword evidence="1 5" id="KW-0489">Methyltransferase</keyword>
<feature type="active site" description="Nucleophile" evidence="5">
    <location>
        <position position="338"/>
    </location>
</feature>
<dbReference type="SUPFAM" id="SSF53335">
    <property type="entry name" value="S-adenosyl-L-methionine-dependent methyltransferases"/>
    <property type="match status" value="1"/>
</dbReference>
<dbReference type="GO" id="GO:0032259">
    <property type="term" value="P:methylation"/>
    <property type="evidence" value="ECO:0007669"/>
    <property type="project" value="UniProtKB-KW"/>
</dbReference>
<dbReference type="Pfam" id="PF01189">
    <property type="entry name" value="Methyltr_RsmB-F"/>
    <property type="match status" value="1"/>
</dbReference>
<evidence type="ECO:0000313" key="7">
    <source>
        <dbReference type="EMBL" id="MDT0684111.1"/>
    </source>
</evidence>
<protein>
    <submittedName>
        <fullName evidence="7">RsmB/NOP family class I SAM-dependent RNA methyltransferase</fullName>
    </submittedName>
</protein>
<evidence type="ECO:0000259" key="6">
    <source>
        <dbReference type="PROSITE" id="PS51686"/>
    </source>
</evidence>
<keyword evidence="2 5" id="KW-0808">Transferase</keyword>
<dbReference type="EMBL" id="JAVRHL010000003">
    <property type="protein sequence ID" value="MDT0684111.1"/>
    <property type="molecule type" value="Genomic_DNA"/>
</dbReference>
<dbReference type="Pfam" id="PF22458">
    <property type="entry name" value="RsmF-B_ferredox"/>
    <property type="match status" value="1"/>
</dbReference>
<dbReference type="PANTHER" id="PTHR22807">
    <property type="entry name" value="NOP2 YEAST -RELATED NOL1/NOP2/FMU SUN DOMAIN-CONTAINING"/>
    <property type="match status" value="1"/>
</dbReference>
<proteinExistence type="inferred from homology"/>
<keyword evidence="4 5" id="KW-0694">RNA-binding</keyword>
<reference evidence="7 8" key="1">
    <citation type="submission" date="2023-09" db="EMBL/GenBank/DDBJ databases">
        <authorList>
            <person name="Rey-Velasco X."/>
        </authorList>
    </citation>
    <scope>NUCLEOTIDE SEQUENCE [LARGE SCALE GENOMIC DNA]</scope>
    <source>
        <strain evidence="7 8">F158</strain>
    </source>
</reference>
<comment type="caution">
    <text evidence="7">The sequence shown here is derived from an EMBL/GenBank/DDBJ whole genome shotgun (WGS) entry which is preliminary data.</text>
</comment>
<dbReference type="PANTHER" id="PTHR22807:SF53">
    <property type="entry name" value="RIBOSOMAL RNA SMALL SUBUNIT METHYLTRANSFERASE B-RELATED"/>
    <property type="match status" value="1"/>
</dbReference>
<dbReference type="Gene3D" id="3.30.70.1170">
    <property type="entry name" value="Sun protein, domain 3"/>
    <property type="match status" value="1"/>
</dbReference>
<evidence type="ECO:0000256" key="3">
    <source>
        <dbReference type="ARBA" id="ARBA00022691"/>
    </source>
</evidence>
<dbReference type="PROSITE" id="PS51686">
    <property type="entry name" value="SAM_MT_RSMB_NOP"/>
    <property type="match status" value="1"/>
</dbReference>
<feature type="binding site" evidence="5">
    <location>
        <position position="247"/>
    </location>
    <ligand>
        <name>S-adenosyl-L-methionine</name>
        <dbReference type="ChEBI" id="CHEBI:59789"/>
    </ligand>
</feature>
<evidence type="ECO:0000256" key="4">
    <source>
        <dbReference type="ARBA" id="ARBA00022884"/>
    </source>
</evidence>
<evidence type="ECO:0000313" key="8">
    <source>
        <dbReference type="Proteomes" id="UP001265259"/>
    </source>
</evidence>
<comment type="caution">
    <text evidence="5">Lacks conserved residue(s) required for the propagation of feature annotation.</text>
</comment>
<keyword evidence="8" id="KW-1185">Reference proteome</keyword>
<keyword evidence="3 5" id="KW-0949">S-adenosyl-L-methionine</keyword>
<gene>
    <name evidence="7" type="ORF">RM543_15605</name>
</gene>
<dbReference type="PRINTS" id="PR02008">
    <property type="entry name" value="RCMTFAMILY"/>
</dbReference>
<evidence type="ECO:0000256" key="5">
    <source>
        <dbReference type="PROSITE-ProRule" id="PRU01023"/>
    </source>
</evidence>
<dbReference type="Proteomes" id="UP001265259">
    <property type="component" value="Unassembled WGS sequence"/>
</dbReference>
<dbReference type="InterPro" id="IPR054728">
    <property type="entry name" value="RsmB-like_ferredoxin"/>
</dbReference>
<feature type="domain" description="SAM-dependent MTase RsmB/NOP-type" evidence="6">
    <location>
        <begin position="135"/>
        <end position="387"/>
    </location>
</feature>
<dbReference type="InterPro" id="IPR049560">
    <property type="entry name" value="MeTrfase_RsmB-F_NOP2_cat"/>
</dbReference>
<evidence type="ECO:0000256" key="2">
    <source>
        <dbReference type="ARBA" id="ARBA00022679"/>
    </source>
</evidence>
<accession>A0ABU3DKB8</accession>
<dbReference type="Gene3D" id="3.40.50.150">
    <property type="entry name" value="Vaccinia Virus protein VP39"/>
    <property type="match status" value="1"/>
</dbReference>
<organism evidence="7 8">
    <name type="scientific">Tropicimonas omnivorans</name>
    <dbReference type="NCBI Taxonomy" id="3075590"/>
    <lineage>
        <taxon>Bacteria</taxon>
        <taxon>Pseudomonadati</taxon>
        <taxon>Pseudomonadota</taxon>
        <taxon>Alphaproteobacteria</taxon>
        <taxon>Rhodobacterales</taxon>
        <taxon>Roseobacteraceae</taxon>
        <taxon>Tropicimonas</taxon>
    </lineage>
</organism>
<dbReference type="InterPro" id="IPR001678">
    <property type="entry name" value="MeTrfase_RsmB-F_NOP2_dom"/>
</dbReference>
<dbReference type="InterPro" id="IPR023267">
    <property type="entry name" value="RCMT"/>
</dbReference>
<dbReference type="InterPro" id="IPR029063">
    <property type="entry name" value="SAM-dependent_MTases_sf"/>
</dbReference>
<comment type="similarity">
    <text evidence="5">Belongs to the class I-like SAM-binding methyltransferase superfamily. RsmB/NOP family.</text>
</comment>
<dbReference type="GO" id="GO:0008168">
    <property type="term" value="F:methyltransferase activity"/>
    <property type="evidence" value="ECO:0007669"/>
    <property type="project" value="UniProtKB-KW"/>
</dbReference>